<accession>A0ABR9IFE3</accession>
<protein>
    <submittedName>
        <fullName evidence="1">Uncharacterized protein</fullName>
    </submittedName>
</protein>
<sequence length="40" mass="4340">MLVEQDAEGAPPWRDVDLDAGIARIKPRSDPPGPENGQLQ</sequence>
<dbReference type="InterPro" id="IPR045684">
    <property type="entry name" value="DUF6191"/>
</dbReference>
<reference evidence="1 2" key="1">
    <citation type="submission" date="2020-10" db="EMBL/GenBank/DDBJ databases">
        <title>Sequencing the genomes of 1000 actinobacteria strains.</title>
        <authorList>
            <person name="Klenk H.-P."/>
        </authorList>
    </citation>
    <scope>NUCLEOTIDE SEQUENCE [LARGE SCALE GENOMIC DNA]</scope>
    <source>
        <strain evidence="1 2">DSM 44653</strain>
    </source>
</reference>
<comment type="caution">
    <text evidence="1">The sequence shown here is derived from an EMBL/GenBank/DDBJ whole genome shotgun (WGS) entry which is preliminary data.</text>
</comment>
<proteinExistence type="predicted"/>
<dbReference type="Pfam" id="PF19690">
    <property type="entry name" value="DUF6191"/>
    <property type="match status" value="1"/>
</dbReference>
<gene>
    <name evidence="1" type="ORF">H4696_008995</name>
</gene>
<dbReference type="EMBL" id="JADBEG010000001">
    <property type="protein sequence ID" value="MBE1501895.1"/>
    <property type="molecule type" value="Genomic_DNA"/>
</dbReference>
<evidence type="ECO:0000313" key="2">
    <source>
        <dbReference type="Proteomes" id="UP000631670"/>
    </source>
</evidence>
<keyword evidence="2" id="KW-1185">Reference proteome</keyword>
<evidence type="ECO:0000313" key="1">
    <source>
        <dbReference type="EMBL" id="MBE1501895.1"/>
    </source>
</evidence>
<name>A0ABR9IFE3_9PSEU</name>
<dbReference type="Proteomes" id="UP000631670">
    <property type="component" value="Unassembled WGS sequence"/>
</dbReference>
<organism evidence="1 2">
    <name type="scientific">Amycolatopsis lexingtonensis</name>
    <dbReference type="NCBI Taxonomy" id="218822"/>
    <lineage>
        <taxon>Bacteria</taxon>
        <taxon>Bacillati</taxon>
        <taxon>Actinomycetota</taxon>
        <taxon>Actinomycetes</taxon>
        <taxon>Pseudonocardiales</taxon>
        <taxon>Pseudonocardiaceae</taxon>
        <taxon>Amycolatopsis</taxon>
    </lineage>
</organism>